<comment type="subcellular location">
    <subcellularLocation>
        <location evidence="1">Cytoplasm</location>
        <location evidence="1">Cytoskeleton</location>
    </subcellularLocation>
    <subcellularLocation>
        <location evidence="8">Presynapse</location>
    </subcellularLocation>
</comment>
<dbReference type="Ensembl" id="ENSKMAT00000026557.1">
    <property type="protein sequence ID" value="ENSKMAP00000026226.1"/>
    <property type="gene ID" value="ENSKMAG00000019338.1"/>
</dbReference>
<dbReference type="GO" id="GO:0030424">
    <property type="term" value="C:axon"/>
    <property type="evidence" value="ECO:0007669"/>
    <property type="project" value="UniProtKB-SubCell"/>
</dbReference>
<keyword evidence="6" id="KW-0206">Cytoskeleton</keyword>
<evidence type="ECO:0000256" key="6">
    <source>
        <dbReference type="ARBA" id="ARBA00023212"/>
    </source>
</evidence>
<evidence type="ECO:0000256" key="10">
    <source>
        <dbReference type="SAM" id="MobiDB-lite"/>
    </source>
</evidence>
<evidence type="ECO:0000313" key="11">
    <source>
        <dbReference type="Ensembl" id="ENSKMAP00000026226.1"/>
    </source>
</evidence>
<keyword evidence="4" id="KW-0770">Synapse</keyword>
<keyword evidence="2" id="KW-0963">Cytoplasm</keyword>
<feature type="region of interest" description="Disordered" evidence="10">
    <location>
        <begin position="21"/>
        <end position="41"/>
    </location>
</feature>
<evidence type="ECO:0000256" key="5">
    <source>
        <dbReference type="ARBA" id="ARBA00023054"/>
    </source>
</evidence>
<evidence type="ECO:0000256" key="4">
    <source>
        <dbReference type="ARBA" id="ARBA00023018"/>
    </source>
</evidence>
<dbReference type="PANTHER" id="PTHR18861:SF3">
    <property type="entry name" value="ERC PROTEIN 2"/>
    <property type="match status" value="1"/>
</dbReference>
<evidence type="ECO:0000256" key="3">
    <source>
        <dbReference type="ARBA" id="ARBA00022553"/>
    </source>
</evidence>
<feature type="compositionally biased region" description="Low complexity" evidence="10">
    <location>
        <begin position="80"/>
        <end position="100"/>
    </location>
</feature>
<dbReference type="GO" id="GO:0098882">
    <property type="term" value="F:structural constituent of presynaptic active zone"/>
    <property type="evidence" value="ECO:0007669"/>
    <property type="project" value="TreeGrafter"/>
</dbReference>
<dbReference type="SUPFAM" id="SSF46579">
    <property type="entry name" value="Prefoldin"/>
    <property type="match status" value="1"/>
</dbReference>
<evidence type="ECO:0000256" key="9">
    <source>
        <dbReference type="SAM" id="Coils"/>
    </source>
</evidence>
<sequence length="928" mass="106412">MFSDYYFFLSSDFSPGSKIKAGTAADKGSARGSATAPGGKTLSMENIQSLSAAYATSGTMYPSERESLEPSGGYHKGTMTLGRSTSRSSYTGRSTATGSSPNITSSGMHHMSDTCGDQAVLSGGTSSLRRPSGRCTQSSDLAGRAEASTYDLQAQLRDLQRENDSLRRELEGGRNRKTSHGMNSVDFWGPDIKRDKGSRREDGVRTLVVKDQYRVNQEDIQQLPLSVQELQEELKAHREMNSRLPCQVPGCDGYSSPPPLDPSEENFFRLQSEHERQAKELSQLRKTMEDMEVRIDSQKQTLGARDESIQRLLEMLQGQSQGQWGRGQRTGIITMAAQEAETQLENLHLKELHRRNQLQTDPAKTRALQTVIDMKDTKISSLERNIRDLEDEVQMLKTSGLLHPDERQEDLKQVEVYKSHSKFMKTKVEYLCMQPSQHQAVWRPLKKIEQLKQELNKKESEMQALQTKLDALTNQNSDCKQHIEVLKESLSAKDQRANTLQTEVDALRVRLEEKEQILTKKTKQLQDLGDEKSTLTGEIRDMKDMLDVKERKVNVLQKKIENLLEQLKDKDKQLAGLRERVQGLQTDSSNTETALATLEEALSEKERVIENLREQKEREDRIRLEELEQMRKENQDLKDKLAALQPQKMTQSQVSNSITTQKSNISVFLFFFCGLSIHFHLSHAHLKTQKTEDAVRMCPDISDRLRLLEQEVSRYREESRMSQAEVERLNGALKDAEIDKSCKERKITDFERHKYALHKKMDLFCLKLEDLMGALEKTRQELDATKVRLSSTQKCLHERDGHLNQLQQERRKQLEEILEMKQQALLAAISEKDANIALLELSSSKRKKAQEEVMALKREKDRLMHQLKQQTQSRMKLIADNYEEDYVHPQHHPHHLHHMHHANVHHRSLPRGAPHANHRPPMDQVNTK</sequence>
<feature type="compositionally biased region" description="Polar residues" evidence="10">
    <location>
        <begin position="123"/>
        <end position="140"/>
    </location>
</feature>
<evidence type="ECO:0000256" key="1">
    <source>
        <dbReference type="ARBA" id="ARBA00004245"/>
    </source>
</evidence>
<organism evidence="11 12">
    <name type="scientific">Kryptolebias marmoratus</name>
    <name type="common">Mangrove killifish</name>
    <name type="synonym">Rivulus marmoratus</name>
    <dbReference type="NCBI Taxonomy" id="37003"/>
    <lineage>
        <taxon>Eukaryota</taxon>
        <taxon>Metazoa</taxon>
        <taxon>Chordata</taxon>
        <taxon>Craniata</taxon>
        <taxon>Vertebrata</taxon>
        <taxon>Euteleostomi</taxon>
        <taxon>Actinopterygii</taxon>
        <taxon>Neopterygii</taxon>
        <taxon>Teleostei</taxon>
        <taxon>Neoteleostei</taxon>
        <taxon>Acanthomorphata</taxon>
        <taxon>Ovalentaria</taxon>
        <taxon>Atherinomorphae</taxon>
        <taxon>Cyprinodontiformes</taxon>
        <taxon>Rivulidae</taxon>
        <taxon>Kryptolebias</taxon>
    </lineage>
</organism>
<evidence type="ECO:0000256" key="8">
    <source>
        <dbReference type="ARBA" id="ARBA00034106"/>
    </source>
</evidence>
<evidence type="ECO:0000256" key="7">
    <source>
        <dbReference type="ARBA" id="ARBA00023273"/>
    </source>
</evidence>
<gene>
    <name evidence="11" type="primary">ERC2</name>
</gene>
<feature type="coiled-coil region" evidence="9">
    <location>
        <begin position="445"/>
        <end position="647"/>
    </location>
</feature>
<feature type="region of interest" description="Disordered" evidence="10">
    <location>
        <begin position="892"/>
        <end position="928"/>
    </location>
</feature>
<protein>
    <submittedName>
        <fullName evidence="11">ELKS/RAB6-interacting/CAST family member 2</fullName>
    </submittedName>
</protein>
<feature type="compositionally biased region" description="Basic residues" evidence="10">
    <location>
        <begin position="892"/>
        <end position="909"/>
    </location>
</feature>
<dbReference type="GeneTree" id="ENSGT00650000093320"/>
<evidence type="ECO:0000313" key="12">
    <source>
        <dbReference type="Proteomes" id="UP000264800"/>
    </source>
</evidence>
<feature type="coiled-coil region" evidence="9">
    <location>
        <begin position="271"/>
        <end position="301"/>
    </location>
</feature>
<reference evidence="11" key="1">
    <citation type="submission" date="2025-08" db="UniProtKB">
        <authorList>
            <consortium name="Ensembl"/>
        </authorList>
    </citation>
    <scope>IDENTIFICATION</scope>
</reference>
<keyword evidence="12" id="KW-1185">Reference proteome</keyword>
<dbReference type="AlphaFoldDB" id="A0A3Q3BAQ8"/>
<dbReference type="GO" id="GO:0048167">
    <property type="term" value="P:regulation of synaptic plasticity"/>
    <property type="evidence" value="ECO:0007669"/>
    <property type="project" value="TreeGrafter"/>
</dbReference>
<reference evidence="11" key="2">
    <citation type="submission" date="2025-09" db="UniProtKB">
        <authorList>
            <consortium name="Ensembl"/>
        </authorList>
    </citation>
    <scope>IDENTIFICATION</scope>
</reference>
<keyword evidence="3" id="KW-0597">Phosphoprotein</keyword>
<keyword evidence="7" id="KW-0966">Cell projection</keyword>
<dbReference type="InterPro" id="IPR019323">
    <property type="entry name" value="ELKS/CAST"/>
</dbReference>
<dbReference type="PANTHER" id="PTHR18861">
    <property type="entry name" value="ELKS/RAB6-INTERACTING/CAST PROTEIN"/>
    <property type="match status" value="1"/>
</dbReference>
<keyword evidence="5 9" id="KW-0175">Coiled coil</keyword>
<feature type="region of interest" description="Disordered" evidence="10">
    <location>
        <begin position="58"/>
        <end position="143"/>
    </location>
</feature>
<accession>A0A3Q3BAQ8</accession>
<dbReference type="Proteomes" id="UP000264800">
    <property type="component" value="Unplaced"/>
</dbReference>
<evidence type="ECO:0000256" key="2">
    <source>
        <dbReference type="ARBA" id="ARBA00022490"/>
    </source>
</evidence>
<dbReference type="GO" id="GO:0007274">
    <property type="term" value="P:neuromuscular synaptic transmission"/>
    <property type="evidence" value="ECO:0007669"/>
    <property type="project" value="TreeGrafter"/>
</dbReference>
<dbReference type="Gene3D" id="1.10.287.1490">
    <property type="match status" value="1"/>
</dbReference>
<name>A0A3Q3BAQ8_KRYMA</name>
<feature type="coiled-coil region" evidence="9">
    <location>
        <begin position="372"/>
        <end position="399"/>
    </location>
</feature>
<proteinExistence type="predicted"/>
<feature type="coiled-coil region" evidence="9">
    <location>
        <begin position="698"/>
        <end position="873"/>
    </location>
</feature>
<dbReference type="Pfam" id="PF10174">
    <property type="entry name" value="Cast"/>
    <property type="match status" value="2"/>
</dbReference>
<dbReference type="GO" id="GO:0048788">
    <property type="term" value="C:cytoskeleton of presynaptic active zone"/>
    <property type="evidence" value="ECO:0007669"/>
    <property type="project" value="TreeGrafter"/>
</dbReference>
<feature type="region of interest" description="Disordered" evidence="10">
    <location>
        <begin position="168"/>
        <end position="199"/>
    </location>
</feature>